<reference evidence="1 2" key="1">
    <citation type="journal article" date="2009" name="Stand. Genomic Sci.">
        <title>Complete genome sequence of Pirellula staleyi type strain (ATCC 27377).</title>
        <authorList>
            <person name="Clum A."/>
            <person name="Tindall B.J."/>
            <person name="Sikorski J."/>
            <person name="Ivanova N."/>
            <person name="Mavrommatis K."/>
            <person name="Lucas S."/>
            <person name="Glavina del Rio T."/>
            <person name="Nolan M."/>
            <person name="Chen F."/>
            <person name="Tice H."/>
            <person name="Pitluck S."/>
            <person name="Cheng J.F."/>
            <person name="Chertkov O."/>
            <person name="Brettin T."/>
            <person name="Han C."/>
            <person name="Detter J.C."/>
            <person name="Kuske C."/>
            <person name="Bruce D."/>
            <person name="Goodwin L."/>
            <person name="Ovchinikova G."/>
            <person name="Pati A."/>
            <person name="Mikhailova N."/>
            <person name="Chen A."/>
            <person name="Palaniappan K."/>
            <person name="Land M."/>
            <person name="Hauser L."/>
            <person name="Chang Y.J."/>
            <person name="Jeffries C.D."/>
            <person name="Chain P."/>
            <person name="Rohde M."/>
            <person name="Goker M."/>
            <person name="Bristow J."/>
            <person name="Eisen J.A."/>
            <person name="Markowitz V."/>
            <person name="Hugenholtz P."/>
            <person name="Kyrpides N.C."/>
            <person name="Klenk H.P."/>
            <person name="Lapidus A."/>
        </authorList>
    </citation>
    <scope>NUCLEOTIDE SEQUENCE [LARGE SCALE GENOMIC DNA]</scope>
    <source>
        <strain evidence="2">ATCC 27377 / DSM 6068 / ICPB 4128</strain>
    </source>
</reference>
<proteinExistence type="predicted"/>
<evidence type="ECO:0000313" key="2">
    <source>
        <dbReference type="Proteomes" id="UP000001887"/>
    </source>
</evidence>
<dbReference type="AlphaFoldDB" id="D2R844"/>
<name>D2R844_PIRSD</name>
<dbReference type="HOGENOM" id="CLU_3347061_0_0_0"/>
<accession>D2R844</accession>
<protein>
    <submittedName>
        <fullName evidence="1">Uncharacterized protein</fullName>
    </submittedName>
</protein>
<dbReference type="EMBL" id="CP001848">
    <property type="protein sequence ID" value="ADB19375.1"/>
    <property type="molecule type" value="Genomic_DNA"/>
</dbReference>
<evidence type="ECO:0000313" key="1">
    <source>
        <dbReference type="EMBL" id="ADB19375.1"/>
    </source>
</evidence>
<organism evidence="1 2">
    <name type="scientific">Pirellula staleyi (strain ATCC 27377 / DSM 6068 / ICPB 4128)</name>
    <name type="common">Pirella staleyi</name>
    <dbReference type="NCBI Taxonomy" id="530564"/>
    <lineage>
        <taxon>Bacteria</taxon>
        <taxon>Pseudomonadati</taxon>
        <taxon>Planctomycetota</taxon>
        <taxon>Planctomycetia</taxon>
        <taxon>Pirellulales</taxon>
        <taxon>Pirellulaceae</taxon>
        <taxon>Pirellula</taxon>
    </lineage>
</organism>
<keyword evidence="2" id="KW-1185">Reference proteome</keyword>
<dbReference type="Proteomes" id="UP000001887">
    <property type="component" value="Chromosome"/>
</dbReference>
<gene>
    <name evidence="1" type="ordered locus">Psta_4734</name>
</gene>
<sequence>MTLQMSVQNFRAPGKPFILTGAKVRTLTYVWTIAYVF</sequence>
<dbReference type="KEGG" id="psl:Psta_4734"/>